<evidence type="ECO:0008006" key="3">
    <source>
        <dbReference type="Google" id="ProtNLM"/>
    </source>
</evidence>
<comment type="caution">
    <text evidence="1">The sequence shown here is derived from an EMBL/GenBank/DDBJ whole genome shotgun (WGS) entry which is preliminary data.</text>
</comment>
<gene>
    <name evidence="1" type="ORF">B0I35DRAFT_412919</name>
</gene>
<dbReference type="EMBL" id="JAGPNK010000014">
    <property type="protein sequence ID" value="KAH7309070.1"/>
    <property type="molecule type" value="Genomic_DNA"/>
</dbReference>
<evidence type="ECO:0000313" key="2">
    <source>
        <dbReference type="Proteomes" id="UP000813444"/>
    </source>
</evidence>
<accession>A0A8K0WM66</accession>
<proteinExistence type="predicted"/>
<sequence length="443" mass="51332">MPIKSLSDLPIDVQHEICKNLCVHCSYPELLEYDRPLGTSNRLSREKALEHCKALSNLSKTSRHFHSIAHQYLPHYFHADTTHSSFVSFARALDTRPSFLLDMRELSVDQTLGDIQERLMDSVSYRFRDSAVPFPRPTLEWIAEIIRDKRHSETIDTLLTWLPKIQKLTLNVYEETDYGYSMMRRCMPTVKHLVLRSHDINWHGFSLDMVWQLLARVPLLERLDLHRCGKIPHSVPPFVHLRSLNITMAELSQRMLLNVAAWCPRLTSFKYLYYQSDYGSHREHAPLSPRQLVMQLWPCYRSLQYLEIEVGSWWRRNMLLQGDKITKRDLAPFRALKSLAIEEVCLDPTGTDATGLSEFLDELVPESTTSITISNMNPFLYRETSQVLEADDPFHPAYVYMVQGRRESKEGPWGLVLDKTAGGPASWLSQGQEMGLRRDLSTL</sequence>
<organism evidence="1 2">
    <name type="scientific">Stachybotrys elegans</name>
    <dbReference type="NCBI Taxonomy" id="80388"/>
    <lineage>
        <taxon>Eukaryota</taxon>
        <taxon>Fungi</taxon>
        <taxon>Dikarya</taxon>
        <taxon>Ascomycota</taxon>
        <taxon>Pezizomycotina</taxon>
        <taxon>Sordariomycetes</taxon>
        <taxon>Hypocreomycetidae</taxon>
        <taxon>Hypocreales</taxon>
        <taxon>Stachybotryaceae</taxon>
        <taxon>Stachybotrys</taxon>
    </lineage>
</organism>
<reference evidence="1" key="1">
    <citation type="journal article" date="2021" name="Nat. Commun.">
        <title>Genetic determinants of endophytism in the Arabidopsis root mycobiome.</title>
        <authorList>
            <person name="Mesny F."/>
            <person name="Miyauchi S."/>
            <person name="Thiergart T."/>
            <person name="Pickel B."/>
            <person name="Atanasova L."/>
            <person name="Karlsson M."/>
            <person name="Huettel B."/>
            <person name="Barry K.W."/>
            <person name="Haridas S."/>
            <person name="Chen C."/>
            <person name="Bauer D."/>
            <person name="Andreopoulos W."/>
            <person name="Pangilinan J."/>
            <person name="LaButti K."/>
            <person name="Riley R."/>
            <person name="Lipzen A."/>
            <person name="Clum A."/>
            <person name="Drula E."/>
            <person name="Henrissat B."/>
            <person name="Kohler A."/>
            <person name="Grigoriev I.V."/>
            <person name="Martin F.M."/>
            <person name="Hacquard S."/>
        </authorList>
    </citation>
    <scope>NUCLEOTIDE SEQUENCE</scope>
    <source>
        <strain evidence="1">MPI-CAGE-CH-0235</strain>
    </source>
</reference>
<dbReference type="SUPFAM" id="SSF52047">
    <property type="entry name" value="RNI-like"/>
    <property type="match status" value="1"/>
</dbReference>
<name>A0A8K0WM66_9HYPO</name>
<dbReference type="OrthoDB" id="2520703at2759"/>
<dbReference type="Gene3D" id="3.80.10.10">
    <property type="entry name" value="Ribonuclease Inhibitor"/>
    <property type="match status" value="1"/>
</dbReference>
<dbReference type="Proteomes" id="UP000813444">
    <property type="component" value="Unassembled WGS sequence"/>
</dbReference>
<keyword evidence="2" id="KW-1185">Reference proteome</keyword>
<dbReference type="InterPro" id="IPR032675">
    <property type="entry name" value="LRR_dom_sf"/>
</dbReference>
<evidence type="ECO:0000313" key="1">
    <source>
        <dbReference type="EMBL" id="KAH7309070.1"/>
    </source>
</evidence>
<dbReference type="AlphaFoldDB" id="A0A8K0WM66"/>
<protein>
    <recommendedName>
        <fullName evidence="3">F-box domain-containing protein</fullName>
    </recommendedName>
</protein>